<gene>
    <name evidence="4" type="ORF">C8D78_0691</name>
</gene>
<dbReference type="AlphaFoldDB" id="A0A495FPL7"/>
<name>A0A495FPL7_9MICC</name>
<keyword evidence="2" id="KW-0812">Transmembrane</keyword>
<dbReference type="GO" id="GO:0016747">
    <property type="term" value="F:acyltransferase activity, transferring groups other than amino-acyl groups"/>
    <property type="evidence" value="ECO:0007669"/>
    <property type="project" value="InterPro"/>
</dbReference>
<feature type="transmembrane region" description="Helical" evidence="2">
    <location>
        <begin position="348"/>
        <end position="367"/>
    </location>
</feature>
<accession>A0A495FPL7</accession>
<dbReference type="EMBL" id="RBIR01000001">
    <property type="protein sequence ID" value="RKR30366.1"/>
    <property type="molecule type" value="Genomic_DNA"/>
</dbReference>
<feature type="region of interest" description="Disordered" evidence="1">
    <location>
        <begin position="385"/>
        <end position="406"/>
    </location>
</feature>
<feature type="transmembrane region" description="Helical" evidence="2">
    <location>
        <begin position="159"/>
        <end position="180"/>
    </location>
</feature>
<dbReference type="PANTHER" id="PTHR23028:SF53">
    <property type="entry name" value="ACYL_TRANSF_3 DOMAIN-CONTAINING PROTEIN"/>
    <property type="match status" value="1"/>
</dbReference>
<protein>
    <submittedName>
        <fullName evidence="4">Peptidoglycan/LPS O-acetylase OafA/YrhL</fullName>
    </submittedName>
</protein>
<evidence type="ECO:0000256" key="2">
    <source>
        <dbReference type="SAM" id="Phobius"/>
    </source>
</evidence>
<feature type="transmembrane region" description="Helical" evidence="2">
    <location>
        <begin position="280"/>
        <end position="303"/>
    </location>
</feature>
<feature type="compositionally biased region" description="Low complexity" evidence="1">
    <location>
        <begin position="16"/>
        <end position="32"/>
    </location>
</feature>
<dbReference type="Pfam" id="PF01757">
    <property type="entry name" value="Acyl_transf_3"/>
    <property type="match status" value="1"/>
</dbReference>
<feature type="transmembrane region" description="Helical" evidence="2">
    <location>
        <begin position="104"/>
        <end position="121"/>
    </location>
</feature>
<dbReference type="InterPro" id="IPR002656">
    <property type="entry name" value="Acyl_transf_3_dom"/>
</dbReference>
<sequence>MALLVGESTTTAAPNTTAHETAAQQTKAQQTKARPRLDGLDVLRGAAVGAVLLGHSWPGIFQGAGIIGVIVFFVLSGYLITNVLLRDIERHRQLRYGRFYAHRAFRLVPALISLLGVYAVVELATDVLGDRSKGIVGYTVLAGLGYLKDLPLPFDVSMAIGPLWTLAVEEQFYLIWPTLLELALRRNRQGRLIGWSAAVAVSLMSASVLAMLILAPQLHALVYALPTTWGLGLIIGSALRLYRVRVFGWFSDPQFRWAALLGSVAVLAALAYFPKANETPAFFFIGGPLAMFASAALVALAASRTAVMPRWTRPLQLLGTVSYAAYLWNYVVILWLNGGSTADLPPLVAVSAILLTLLIAVISWHTVERLGRIARARFDKRYPDVRPPAGKAGTGPEPASAEIAAG</sequence>
<proteinExistence type="predicted"/>
<evidence type="ECO:0000256" key="1">
    <source>
        <dbReference type="SAM" id="MobiDB-lite"/>
    </source>
</evidence>
<feature type="transmembrane region" description="Helical" evidence="2">
    <location>
        <begin position="220"/>
        <end position="242"/>
    </location>
</feature>
<evidence type="ECO:0000313" key="5">
    <source>
        <dbReference type="Proteomes" id="UP000276055"/>
    </source>
</evidence>
<evidence type="ECO:0000259" key="3">
    <source>
        <dbReference type="Pfam" id="PF01757"/>
    </source>
</evidence>
<feature type="transmembrane region" description="Helical" evidence="2">
    <location>
        <begin position="60"/>
        <end position="84"/>
    </location>
</feature>
<dbReference type="GO" id="GO:0016020">
    <property type="term" value="C:membrane"/>
    <property type="evidence" value="ECO:0007669"/>
    <property type="project" value="TreeGrafter"/>
</dbReference>
<keyword evidence="2" id="KW-0472">Membrane</keyword>
<dbReference type="PANTHER" id="PTHR23028">
    <property type="entry name" value="ACETYLTRANSFERASE"/>
    <property type="match status" value="1"/>
</dbReference>
<feature type="region of interest" description="Disordered" evidence="1">
    <location>
        <begin position="1"/>
        <end position="33"/>
    </location>
</feature>
<feature type="transmembrane region" description="Helical" evidence="2">
    <location>
        <begin position="254"/>
        <end position="274"/>
    </location>
</feature>
<dbReference type="InterPro" id="IPR050879">
    <property type="entry name" value="Acyltransferase_3"/>
</dbReference>
<dbReference type="Proteomes" id="UP000276055">
    <property type="component" value="Unassembled WGS sequence"/>
</dbReference>
<feature type="domain" description="Acyltransferase 3" evidence="3">
    <location>
        <begin position="38"/>
        <end position="364"/>
    </location>
</feature>
<reference evidence="4 5" key="1">
    <citation type="submission" date="2018-10" db="EMBL/GenBank/DDBJ databases">
        <title>Genomic Encyclopedia of Type Strains, Phase IV (KMG-IV): sequencing the most valuable type-strain genomes for metagenomic binning, comparative biology and taxonomic classification.</title>
        <authorList>
            <person name="Goeker M."/>
        </authorList>
    </citation>
    <scope>NUCLEOTIDE SEQUENCE [LARGE SCALE GENOMIC DNA]</scope>
    <source>
        <strain evidence="4 5">DSM 25586</strain>
    </source>
</reference>
<feature type="transmembrane region" description="Helical" evidence="2">
    <location>
        <begin position="192"/>
        <end position="214"/>
    </location>
</feature>
<evidence type="ECO:0000313" key="4">
    <source>
        <dbReference type="EMBL" id="RKR30366.1"/>
    </source>
</evidence>
<organism evidence="4 5">
    <name type="scientific">Arthrobacter oryzae</name>
    <dbReference type="NCBI Taxonomy" id="409290"/>
    <lineage>
        <taxon>Bacteria</taxon>
        <taxon>Bacillati</taxon>
        <taxon>Actinomycetota</taxon>
        <taxon>Actinomycetes</taxon>
        <taxon>Micrococcales</taxon>
        <taxon>Micrococcaceae</taxon>
        <taxon>Arthrobacter</taxon>
    </lineage>
</organism>
<comment type="caution">
    <text evidence="4">The sequence shown here is derived from an EMBL/GenBank/DDBJ whole genome shotgun (WGS) entry which is preliminary data.</text>
</comment>
<feature type="transmembrane region" description="Helical" evidence="2">
    <location>
        <begin position="315"/>
        <end position="336"/>
    </location>
</feature>
<dbReference type="GO" id="GO:0009103">
    <property type="term" value="P:lipopolysaccharide biosynthetic process"/>
    <property type="evidence" value="ECO:0007669"/>
    <property type="project" value="TreeGrafter"/>
</dbReference>
<keyword evidence="2" id="KW-1133">Transmembrane helix</keyword>